<dbReference type="InterPro" id="IPR024463">
    <property type="entry name" value="Transposase_TnpC_homeodom"/>
</dbReference>
<dbReference type="InterPro" id="IPR004291">
    <property type="entry name" value="Transposase_IS66_central"/>
</dbReference>
<feature type="region of interest" description="Disordered" evidence="1">
    <location>
        <begin position="568"/>
        <end position="588"/>
    </location>
</feature>
<dbReference type="RefSeq" id="WP_124999133.1">
    <property type="nucleotide sequence ID" value="NZ_RQXT01000014.1"/>
</dbReference>
<organism evidence="5 6">
    <name type="scientific">Mesorhizobium tamadayense</name>
    <dbReference type="NCBI Taxonomy" id="425306"/>
    <lineage>
        <taxon>Bacteria</taxon>
        <taxon>Pseudomonadati</taxon>
        <taxon>Pseudomonadota</taxon>
        <taxon>Alphaproteobacteria</taxon>
        <taxon>Hyphomicrobiales</taxon>
        <taxon>Phyllobacteriaceae</taxon>
        <taxon>Mesorhizobium</taxon>
    </lineage>
</organism>
<gene>
    <name evidence="5" type="ORF">EH240_14025</name>
</gene>
<evidence type="ECO:0000313" key="5">
    <source>
        <dbReference type="EMBL" id="RRI01756.1"/>
    </source>
</evidence>
<dbReference type="Pfam" id="PF13005">
    <property type="entry name" value="zf-IS66"/>
    <property type="match status" value="1"/>
</dbReference>
<feature type="domain" description="Transposase IS66 zinc-finger binding" evidence="3">
    <location>
        <begin position="115"/>
        <end position="155"/>
    </location>
</feature>
<dbReference type="Pfam" id="PF03050">
    <property type="entry name" value="DDE_Tnp_IS66"/>
    <property type="match status" value="1"/>
</dbReference>
<evidence type="ECO:0000313" key="6">
    <source>
        <dbReference type="Proteomes" id="UP000273786"/>
    </source>
</evidence>
<feature type="domain" description="Transposase IS66 central" evidence="2">
    <location>
        <begin position="172"/>
        <end position="461"/>
    </location>
</feature>
<feature type="domain" description="Transposase TnpC homeodomain" evidence="4">
    <location>
        <begin position="29"/>
        <end position="105"/>
    </location>
</feature>
<dbReference type="OrthoDB" id="9800877at2"/>
<comment type="caution">
    <text evidence="5">The sequence shown here is derived from an EMBL/GenBank/DDBJ whole genome shotgun (WGS) entry which is preliminary data.</text>
</comment>
<evidence type="ECO:0000259" key="4">
    <source>
        <dbReference type="Pfam" id="PF13007"/>
    </source>
</evidence>
<dbReference type="InterPro" id="IPR052344">
    <property type="entry name" value="Transposase-related"/>
</dbReference>
<dbReference type="InterPro" id="IPR024474">
    <property type="entry name" value="Znf_dom_IS66"/>
</dbReference>
<dbReference type="NCBIfam" id="NF033517">
    <property type="entry name" value="transpos_IS66"/>
    <property type="match status" value="1"/>
</dbReference>
<dbReference type="Pfam" id="PF13007">
    <property type="entry name" value="LZ_Tnp_IS66"/>
    <property type="match status" value="1"/>
</dbReference>
<dbReference type="PANTHER" id="PTHR33678:SF1">
    <property type="entry name" value="BLL1576 PROTEIN"/>
    <property type="match status" value="1"/>
</dbReference>
<evidence type="ECO:0000256" key="1">
    <source>
        <dbReference type="SAM" id="MobiDB-lite"/>
    </source>
</evidence>
<dbReference type="AlphaFoldDB" id="A0A3P3FT10"/>
<dbReference type="EMBL" id="RQXT01000014">
    <property type="protein sequence ID" value="RRI01756.1"/>
    <property type="molecule type" value="Genomic_DNA"/>
</dbReference>
<reference evidence="5 6" key="1">
    <citation type="submission" date="2018-11" db="EMBL/GenBank/DDBJ databases">
        <title>the genome of Mesorhizobium tamadayense DSM 28320.</title>
        <authorList>
            <person name="Gao J."/>
        </authorList>
    </citation>
    <scope>NUCLEOTIDE SEQUENCE [LARGE SCALE GENOMIC DNA]</scope>
    <source>
        <strain evidence="5 6">DSM 28320</strain>
    </source>
</reference>
<keyword evidence="6" id="KW-1185">Reference proteome</keyword>
<proteinExistence type="predicted"/>
<sequence length="626" mass="68782">MSCEADSLPRNPDLLIKLVLELREKNAALNAQVATYRKLIFGAKSERIIALPAEQGALDLGDLSPDAVSANDNVAPDAEGRKKSSPRKPAQRNIGALPKYLPRVERVIEPEVSDCPCCRGQLHRIGEDVSEALDVIPAIVRVVRIIRPKYACRACVTGVVQAPAPARATIGGMASTALLAHVAVAKFAWHLPLYRQTQMFAGQGIDLDRATLTNWVGRVAWWLRPLYERLLGHIRSQDYVFCDETPLRRLDPGRGKTKVCQIWSQAVDHRPWRGPSPPAVGYVYAEGRRASEVTTQLAAFCGVLHVDGYAAYKSLAKARRTGKPIRLVFCLAHARRKFVSVFETTKSETAKEVIARLREIYAIEAHINGLTPQQRCAIRQAKTRPIMNELHALVTKALGEISQKSSLAKAIRYMLAHWAGLTAFLDDGRLSVDTNVVERSMRAIGLGRKNSLFAGSAKGGETWAVLASLVNTCLCRARHRQSVFSLASRRKAGGESALLADRDGELKTCWTKPPARVAAMGVQPGRGHEQAWRGRGCGRGRSDCRGRVRRKQHGYRLRQSEDRRRALHAEAAGGDGAQLRGTDSAFRPNGSCDAVTARAERFFHDVSQYGGGPVAPSKISTMIIWP</sequence>
<evidence type="ECO:0000259" key="3">
    <source>
        <dbReference type="Pfam" id="PF13005"/>
    </source>
</evidence>
<dbReference type="Proteomes" id="UP000273786">
    <property type="component" value="Unassembled WGS sequence"/>
</dbReference>
<protein>
    <submittedName>
        <fullName evidence="5">IS66 family transposase</fullName>
    </submittedName>
</protein>
<evidence type="ECO:0000259" key="2">
    <source>
        <dbReference type="Pfam" id="PF03050"/>
    </source>
</evidence>
<accession>A0A3P3FT10</accession>
<dbReference type="PANTHER" id="PTHR33678">
    <property type="entry name" value="BLL1576 PROTEIN"/>
    <property type="match status" value="1"/>
</dbReference>
<feature type="region of interest" description="Disordered" evidence="1">
    <location>
        <begin position="69"/>
        <end position="92"/>
    </location>
</feature>
<name>A0A3P3FT10_9HYPH</name>